<evidence type="ECO:0000256" key="14">
    <source>
        <dbReference type="SAM" id="MobiDB-lite"/>
    </source>
</evidence>
<keyword evidence="10" id="KW-0067">ATP-binding</keyword>
<dbReference type="PROSITE" id="PS50089">
    <property type="entry name" value="ZF_RING_2"/>
    <property type="match status" value="1"/>
</dbReference>
<keyword evidence="9" id="KW-0862">Zinc</keyword>
<sequence>MLKPAPAKPTKKKQDSVVRITNSRGFEFGRLPQEVASWVSRLLDMGRCSLVFYLCLSLIVGVDIVEFKNCTMVECPQKLSTGADLILSLSVYMKPSAFKPPKLSSDDKAKVMFNEGHETEAEQILRERKRALVNLFKKIHLKPRKGNDNRLGSKLEQRDLELLTQRPGATKPTQGGSAGNGQGDDDDGEGDITEEQIDLIFKKAQENDSKLGEMEPSDTFTLKLRGYQKQALLWMHSIETGAASAREAQSMHPLWKEYVFPFDPNDQMIDLTADERSFYFNEYSGELSLEFPKAERKCKGGILAVASIMLGMGKTIMLSALIQTAREPEPPADINANGSSKAKQLRLNNAFRVVQNPPQTQRKGPSATLIVAPTSLLAQWAEELQRSSKPDTLKVLVWHGQNRLDLDAAVDNDAITVVITSYGTLVSEHAKHEKQLSSVFEIEWLRVVLDEAHHCKSRTSKTAKAVYALRARRRWAVTGTPIVNRLEDLYSLLKFLDFAPWSNYTFFRSFITLPFLARDRKAVEVVQIILESVLLRREKDMLDTDGKRIVELPPKEIKIEKLEFSPLERKIYDSLYSDAKKDFEHLTEKGLVSRNYTHILAMLMRLRRAVLHPNLVLSSNEGVAPKAASGNGVIDVKDLIQKFSEGENAVGDNKVYAEGVLANLAQEENAECPICFDVMETPAILPDCMHQCCKDCIIAFIENCRERGEDGKCPTCSRGPEGDLLEIVRSRQNSGEKAGDNDQPPTSTVMLRRNDFRSSTKLEALVQHLRRLRDQDPCFRAVVFSQFTSFLDLIQAVLERENLPWFRFDGSMDIKKRNEAVTGFKAPSRDAKVLIISLKAGGVGLNLTNANHVFMMDCWWNAATENQAIDRVHRIGQEKTVYVTHFIVSGTIEGRILQIQKRKTAIVKEAFKGKRDTDPESIENLKIMFGDD</sequence>
<dbReference type="PANTHER" id="PTHR45626:SF22">
    <property type="entry name" value="DNA REPAIR PROTEIN RAD5"/>
    <property type="match status" value="1"/>
</dbReference>
<dbReference type="GO" id="GO:0005524">
    <property type="term" value="F:ATP binding"/>
    <property type="evidence" value="ECO:0007669"/>
    <property type="project" value="UniProtKB-KW"/>
</dbReference>
<keyword evidence="11" id="KW-0234">DNA repair</keyword>
<dbReference type="EMBL" id="ML211193">
    <property type="protein sequence ID" value="TFK86589.1"/>
    <property type="molecule type" value="Genomic_DNA"/>
</dbReference>
<dbReference type="InterPro" id="IPR038718">
    <property type="entry name" value="SNF2-like_sf"/>
</dbReference>
<evidence type="ECO:0000256" key="11">
    <source>
        <dbReference type="ARBA" id="ARBA00023204"/>
    </source>
</evidence>
<dbReference type="InterPro" id="IPR050628">
    <property type="entry name" value="SNF2_RAD54_helicase_TF"/>
</dbReference>
<keyword evidence="12" id="KW-0539">Nucleus</keyword>
<evidence type="ECO:0000256" key="5">
    <source>
        <dbReference type="ARBA" id="ARBA00022763"/>
    </source>
</evidence>
<keyword evidence="7" id="KW-0378">Hydrolase</keyword>
<dbReference type="InterPro" id="IPR001841">
    <property type="entry name" value="Znf_RING"/>
</dbReference>
<comment type="similarity">
    <text evidence="2">Belongs to the SNF2/RAD54 helicase family.</text>
</comment>
<dbReference type="SMART" id="SM00490">
    <property type="entry name" value="HELICc"/>
    <property type="match status" value="1"/>
</dbReference>
<evidence type="ECO:0000256" key="7">
    <source>
        <dbReference type="ARBA" id="ARBA00022801"/>
    </source>
</evidence>
<dbReference type="PANTHER" id="PTHR45626">
    <property type="entry name" value="TRANSCRIPTION TERMINATION FACTOR 2-RELATED"/>
    <property type="match status" value="1"/>
</dbReference>
<evidence type="ECO:0000259" key="16">
    <source>
        <dbReference type="PROSITE" id="PS51192"/>
    </source>
</evidence>
<dbReference type="SUPFAM" id="SSF52540">
    <property type="entry name" value="P-loop containing nucleoside triphosphate hydrolases"/>
    <property type="match status" value="2"/>
</dbReference>
<proteinExistence type="inferred from homology"/>
<name>A0A5C3PCE0_9APHY</name>
<dbReference type="CDD" id="cd18008">
    <property type="entry name" value="DEXDc_SHPRH-like"/>
    <property type="match status" value="1"/>
</dbReference>
<evidence type="ECO:0000256" key="2">
    <source>
        <dbReference type="ARBA" id="ARBA00007025"/>
    </source>
</evidence>
<keyword evidence="8" id="KW-0347">Helicase</keyword>
<evidence type="ECO:0000256" key="6">
    <source>
        <dbReference type="ARBA" id="ARBA00022771"/>
    </source>
</evidence>
<keyword evidence="6 13" id="KW-0863">Zinc-finger</keyword>
<evidence type="ECO:0000256" key="1">
    <source>
        <dbReference type="ARBA" id="ARBA00004123"/>
    </source>
</evidence>
<dbReference type="Gene3D" id="3.30.40.10">
    <property type="entry name" value="Zinc/RING finger domain, C3HC4 (zinc finger)"/>
    <property type="match status" value="1"/>
</dbReference>
<keyword evidence="5" id="KW-0227">DNA damage</keyword>
<organism evidence="18 19">
    <name type="scientific">Polyporus arcularius HHB13444</name>
    <dbReference type="NCBI Taxonomy" id="1314778"/>
    <lineage>
        <taxon>Eukaryota</taxon>
        <taxon>Fungi</taxon>
        <taxon>Dikarya</taxon>
        <taxon>Basidiomycota</taxon>
        <taxon>Agaricomycotina</taxon>
        <taxon>Agaricomycetes</taxon>
        <taxon>Polyporales</taxon>
        <taxon>Polyporaceae</taxon>
        <taxon>Polyporus</taxon>
    </lineage>
</organism>
<accession>A0A5C3PCE0</accession>
<dbReference type="GO" id="GO:0006281">
    <property type="term" value="P:DNA repair"/>
    <property type="evidence" value="ECO:0007669"/>
    <property type="project" value="UniProtKB-KW"/>
</dbReference>
<evidence type="ECO:0000313" key="19">
    <source>
        <dbReference type="Proteomes" id="UP000308197"/>
    </source>
</evidence>
<feature type="domain" description="Helicase ATP-binding" evidence="16">
    <location>
        <begin position="294"/>
        <end position="499"/>
    </location>
</feature>
<dbReference type="SUPFAM" id="SSF57850">
    <property type="entry name" value="RING/U-box"/>
    <property type="match status" value="1"/>
</dbReference>
<dbReference type="GO" id="GO:0016818">
    <property type="term" value="F:hydrolase activity, acting on acid anhydrides, in phosphorus-containing anhydrides"/>
    <property type="evidence" value="ECO:0007669"/>
    <property type="project" value="InterPro"/>
</dbReference>
<gene>
    <name evidence="18" type="ORF">K466DRAFT_492541</name>
</gene>
<dbReference type="GO" id="GO:0004386">
    <property type="term" value="F:helicase activity"/>
    <property type="evidence" value="ECO:0007669"/>
    <property type="project" value="UniProtKB-KW"/>
</dbReference>
<dbReference type="Gene3D" id="3.40.50.300">
    <property type="entry name" value="P-loop containing nucleotide triphosphate hydrolases"/>
    <property type="match status" value="1"/>
</dbReference>
<dbReference type="InterPro" id="IPR014905">
    <property type="entry name" value="HIRAN"/>
</dbReference>
<dbReference type="FunCoup" id="A0A5C3PCE0">
    <property type="interactions" value="251"/>
</dbReference>
<dbReference type="PROSITE" id="PS51192">
    <property type="entry name" value="HELICASE_ATP_BIND_1"/>
    <property type="match status" value="1"/>
</dbReference>
<evidence type="ECO:0000256" key="9">
    <source>
        <dbReference type="ARBA" id="ARBA00022833"/>
    </source>
</evidence>
<evidence type="ECO:0000256" key="3">
    <source>
        <dbReference type="ARBA" id="ARBA00022723"/>
    </source>
</evidence>
<dbReference type="Pfam" id="PF00176">
    <property type="entry name" value="SNF2-rel_dom"/>
    <property type="match status" value="1"/>
</dbReference>
<evidence type="ECO:0000256" key="12">
    <source>
        <dbReference type="ARBA" id="ARBA00023242"/>
    </source>
</evidence>
<dbReference type="InterPro" id="IPR001650">
    <property type="entry name" value="Helicase_C-like"/>
</dbReference>
<dbReference type="Gene3D" id="3.40.50.10810">
    <property type="entry name" value="Tandem AAA-ATPase domain"/>
    <property type="match status" value="1"/>
</dbReference>
<dbReference type="InterPro" id="IPR013083">
    <property type="entry name" value="Znf_RING/FYVE/PHD"/>
</dbReference>
<dbReference type="Pfam" id="PF00097">
    <property type="entry name" value="zf-C3HC4"/>
    <property type="match status" value="1"/>
</dbReference>
<dbReference type="PROSITE" id="PS51194">
    <property type="entry name" value="HELICASE_CTER"/>
    <property type="match status" value="1"/>
</dbReference>
<dbReference type="InterPro" id="IPR000330">
    <property type="entry name" value="SNF2_N"/>
</dbReference>
<dbReference type="GO" id="GO:0005634">
    <property type="term" value="C:nucleus"/>
    <property type="evidence" value="ECO:0007669"/>
    <property type="project" value="UniProtKB-SubCell"/>
</dbReference>
<dbReference type="InterPro" id="IPR018957">
    <property type="entry name" value="Znf_C3HC4_RING-type"/>
</dbReference>
<dbReference type="GO" id="GO:0008270">
    <property type="term" value="F:zinc ion binding"/>
    <property type="evidence" value="ECO:0007669"/>
    <property type="project" value="UniProtKB-KW"/>
</dbReference>
<dbReference type="STRING" id="1314778.A0A5C3PCE0"/>
<comment type="subcellular location">
    <subcellularLocation>
        <location evidence="1">Nucleus</location>
    </subcellularLocation>
</comment>
<evidence type="ECO:0000256" key="4">
    <source>
        <dbReference type="ARBA" id="ARBA00022741"/>
    </source>
</evidence>
<dbReference type="CDD" id="cd18793">
    <property type="entry name" value="SF2_C_SNF"/>
    <property type="match status" value="1"/>
</dbReference>
<dbReference type="Pfam" id="PF00271">
    <property type="entry name" value="Helicase_C"/>
    <property type="match status" value="1"/>
</dbReference>
<keyword evidence="3" id="KW-0479">Metal-binding</keyword>
<dbReference type="GO" id="GO:0003676">
    <property type="term" value="F:nucleic acid binding"/>
    <property type="evidence" value="ECO:0007669"/>
    <property type="project" value="InterPro"/>
</dbReference>
<keyword evidence="19" id="KW-1185">Reference proteome</keyword>
<reference evidence="18 19" key="1">
    <citation type="journal article" date="2019" name="Nat. Ecol. Evol.">
        <title>Megaphylogeny resolves global patterns of mushroom evolution.</title>
        <authorList>
            <person name="Varga T."/>
            <person name="Krizsan K."/>
            <person name="Foldi C."/>
            <person name="Dima B."/>
            <person name="Sanchez-Garcia M."/>
            <person name="Sanchez-Ramirez S."/>
            <person name="Szollosi G.J."/>
            <person name="Szarkandi J.G."/>
            <person name="Papp V."/>
            <person name="Albert L."/>
            <person name="Andreopoulos W."/>
            <person name="Angelini C."/>
            <person name="Antonin V."/>
            <person name="Barry K.W."/>
            <person name="Bougher N.L."/>
            <person name="Buchanan P."/>
            <person name="Buyck B."/>
            <person name="Bense V."/>
            <person name="Catcheside P."/>
            <person name="Chovatia M."/>
            <person name="Cooper J."/>
            <person name="Damon W."/>
            <person name="Desjardin D."/>
            <person name="Finy P."/>
            <person name="Geml J."/>
            <person name="Haridas S."/>
            <person name="Hughes K."/>
            <person name="Justo A."/>
            <person name="Karasinski D."/>
            <person name="Kautmanova I."/>
            <person name="Kiss B."/>
            <person name="Kocsube S."/>
            <person name="Kotiranta H."/>
            <person name="LaButti K.M."/>
            <person name="Lechner B.E."/>
            <person name="Liimatainen K."/>
            <person name="Lipzen A."/>
            <person name="Lukacs Z."/>
            <person name="Mihaltcheva S."/>
            <person name="Morgado L.N."/>
            <person name="Niskanen T."/>
            <person name="Noordeloos M.E."/>
            <person name="Ohm R.A."/>
            <person name="Ortiz-Santana B."/>
            <person name="Ovrebo C."/>
            <person name="Racz N."/>
            <person name="Riley R."/>
            <person name="Savchenko A."/>
            <person name="Shiryaev A."/>
            <person name="Soop K."/>
            <person name="Spirin V."/>
            <person name="Szebenyi C."/>
            <person name="Tomsovsky M."/>
            <person name="Tulloss R.E."/>
            <person name="Uehling J."/>
            <person name="Grigoriev I.V."/>
            <person name="Vagvolgyi C."/>
            <person name="Papp T."/>
            <person name="Martin F.M."/>
            <person name="Miettinen O."/>
            <person name="Hibbett D.S."/>
            <person name="Nagy L.G."/>
        </authorList>
    </citation>
    <scope>NUCLEOTIDE SEQUENCE [LARGE SCALE GENOMIC DNA]</scope>
    <source>
        <strain evidence="18 19">HHB13444</strain>
    </source>
</reference>
<keyword evidence="4" id="KW-0547">Nucleotide-binding</keyword>
<feature type="region of interest" description="Disordered" evidence="14">
    <location>
        <begin position="164"/>
        <end position="191"/>
    </location>
</feature>
<evidence type="ECO:0000313" key="18">
    <source>
        <dbReference type="EMBL" id="TFK86589.1"/>
    </source>
</evidence>
<evidence type="ECO:0000256" key="8">
    <source>
        <dbReference type="ARBA" id="ARBA00022806"/>
    </source>
</evidence>
<dbReference type="InterPro" id="IPR027417">
    <property type="entry name" value="P-loop_NTPase"/>
</dbReference>
<dbReference type="AlphaFoldDB" id="A0A5C3PCE0"/>
<protein>
    <submittedName>
        <fullName evidence="18">Uncharacterized protein</fullName>
    </submittedName>
</protein>
<dbReference type="GO" id="GO:0008094">
    <property type="term" value="F:ATP-dependent activity, acting on DNA"/>
    <property type="evidence" value="ECO:0007669"/>
    <property type="project" value="TreeGrafter"/>
</dbReference>
<feature type="domain" description="RING-type" evidence="15">
    <location>
        <begin position="672"/>
        <end position="717"/>
    </location>
</feature>
<evidence type="ECO:0000256" key="13">
    <source>
        <dbReference type="PROSITE-ProRule" id="PRU00175"/>
    </source>
</evidence>
<dbReference type="Pfam" id="PF08797">
    <property type="entry name" value="HIRAN"/>
    <property type="match status" value="1"/>
</dbReference>
<dbReference type="SMART" id="SM00184">
    <property type="entry name" value="RING"/>
    <property type="match status" value="1"/>
</dbReference>
<feature type="domain" description="Helicase C-terminal" evidence="17">
    <location>
        <begin position="764"/>
        <end position="926"/>
    </location>
</feature>
<dbReference type="InterPro" id="IPR014001">
    <property type="entry name" value="Helicase_ATP-bd"/>
</dbReference>
<evidence type="ECO:0000256" key="10">
    <source>
        <dbReference type="ARBA" id="ARBA00022840"/>
    </source>
</evidence>
<dbReference type="InterPro" id="IPR049730">
    <property type="entry name" value="SNF2/RAD54-like_C"/>
</dbReference>
<dbReference type="Proteomes" id="UP000308197">
    <property type="component" value="Unassembled WGS sequence"/>
</dbReference>
<evidence type="ECO:0000259" key="15">
    <source>
        <dbReference type="PROSITE" id="PS50089"/>
    </source>
</evidence>
<dbReference type="InParanoid" id="A0A5C3PCE0"/>
<dbReference type="SMART" id="SM00487">
    <property type="entry name" value="DEXDc"/>
    <property type="match status" value="1"/>
</dbReference>
<evidence type="ECO:0000259" key="17">
    <source>
        <dbReference type="PROSITE" id="PS51194"/>
    </source>
</evidence>